<dbReference type="EMBL" id="LO017727">
    <property type="protein sequence ID" value="CRH06338.1"/>
    <property type="molecule type" value="Genomic_DNA"/>
</dbReference>
<keyword evidence="4" id="KW-0732">Signal</keyword>
<evidence type="ECO:0000256" key="9">
    <source>
        <dbReference type="PIRSR" id="PIRSR000294-2"/>
    </source>
</evidence>
<feature type="binding site" description="axial binding residue" evidence="9">
    <location>
        <position position="289"/>
    </location>
    <ligand>
        <name>heme c</name>
        <dbReference type="ChEBI" id="CHEBI:61717"/>
        <label>2</label>
    </ligand>
    <ligandPart>
        <name>Fe</name>
        <dbReference type="ChEBI" id="CHEBI:18248"/>
    </ligandPart>
</feature>
<feature type="binding site" description="covalent" evidence="8">
    <location>
        <position position="67"/>
    </location>
    <ligand>
        <name>heme c</name>
        <dbReference type="ChEBI" id="CHEBI:61717"/>
        <label>1</label>
    </ligand>
</feature>
<gene>
    <name evidence="11" type="ORF">MAGMO_2172</name>
</gene>
<dbReference type="SUPFAM" id="SSF46626">
    <property type="entry name" value="Cytochrome c"/>
    <property type="match status" value="2"/>
</dbReference>
<dbReference type="GO" id="GO:0004130">
    <property type="term" value="F:cytochrome-c peroxidase activity"/>
    <property type="evidence" value="ECO:0007669"/>
    <property type="project" value="UniProtKB-EC"/>
</dbReference>
<dbReference type="GO" id="GO:0020037">
    <property type="term" value="F:heme binding"/>
    <property type="evidence" value="ECO:0007669"/>
    <property type="project" value="InterPro"/>
</dbReference>
<sequence length="322" mass="35330">MIGGLLLSGWAFAAPPVAKSGMMLAHEPILPLPSKIEGLSPEKVALGEKLFHDVRLSHDESMSCASCHPIESGGMDGTPVSTGVQGQQGGINAPTVLNSRYNLAQFWDGRARDLQEQAEGPVANPIEMGAKWPDVVKKLSKDQAYVQAFKQLYRQRGLTKETVTDAIATYEMTLITPHAPFDRYLRGEHDAISQEAVDGYRLFKSYGCIACHQGINVGGNMYQTFGLFGNYFQERGSPITEGDFGRFNVTGKEEDRFSFKVPSLRNIALTAPYFHDGSTEDLSSAVQVMAKYQLGRHLTNDQVLKIVAFLQTLTGKQPEVTP</sequence>
<organism evidence="11">
    <name type="scientific">Magnetococcus massalia (strain MO-1)</name>
    <dbReference type="NCBI Taxonomy" id="451514"/>
    <lineage>
        <taxon>Bacteria</taxon>
        <taxon>Pseudomonadati</taxon>
        <taxon>Pseudomonadota</taxon>
        <taxon>Magnetococcia</taxon>
        <taxon>Magnetococcales</taxon>
        <taxon>Magnetococcaceae</taxon>
        <taxon>Magnetococcus</taxon>
    </lineage>
</organism>
<evidence type="ECO:0000313" key="11">
    <source>
        <dbReference type="EMBL" id="CRH06338.1"/>
    </source>
</evidence>
<accession>A0A1S7LIB5</accession>
<evidence type="ECO:0000256" key="8">
    <source>
        <dbReference type="PIRSR" id="PIRSR000294-1"/>
    </source>
</evidence>
<feature type="domain" description="Cytochrome c" evidence="10">
    <location>
        <begin position="194"/>
        <end position="314"/>
    </location>
</feature>
<dbReference type="PROSITE" id="PS51007">
    <property type="entry name" value="CYTC"/>
    <property type="match status" value="2"/>
</dbReference>
<keyword evidence="2 8" id="KW-0349">Heme</keyword>
<keyword evidence="7 9" id="KW-0408">Iron</keyword>
<keyword evidence="6 11" id="KW-0560">Oxidoreductase</keyword>
<comment type="PTM">
    <text evidence="8">Binds 2 heme groups per subunit.</text>
</comment>
<protein>
    <submittedName>
        <fullName evidence="11">Cytochrome-c peroxidase</fullName>
        <ecNumber evidence="11">1.11.1.5</ecNumber>
    </submittedName>
</protein>
<feature type="domain" description="Cytochrome c" evidence="10">
    <location>
        <begin position="42"/>
        <end position="175"/>
    </location>
</feature>
<evidence type="ECO:0000256" key="1">
    <source>
        <dbReference type="ARBA" id="ARBA00004418"/>
    </source>
</evidence>
<dbReference type="InterPro" id="IPR026259">
    <property type="entry name" value="MauG/Cytc_peroxidase"/>
</dbReference>
<keyword evidence="11" id="KW-0575">Peroxidase</keyword>
<comment type="cofactor">
    <cofactor evidence="8">
        <name>heme</name>
        <dbReference type="ChEBI" id="CHEBI:30413"/>
    </cofactor>
    <text evidence="8">Binds 2 heme groups.</text>
</comment>
<evidence type="ECO:0000256" key="5">
    <source>
        <dbReference type="ARBA" id="ARBA00022764"/>
    </source>
</evidence>
<dbReference type="PANTHER" id="PTHR30600">
    <property type="entry name" value="CYTOCHROME C PEROXIDASE-RELATED"/>
    <property type="match status" value="1"/>
</dbReference>
<proteinExistence type="predicted"/>
<evidence type="ECO:0000259" key="10">
    <source>
        <dbReference type="PROSITE" id="PS51007"/>
    </source>
</evidence>
<keyword evidence="3 9" id="KW-0479">Metal-binding</keyword>
<evidence type="ECO:0000256" key="6">
    <source>
        <dbReference type="ARBA" id="ARBA00023002"/>
    </source>
</evidence>
<dbReference type="PANTHER" id="PTHR30600:SF7">
    <property type="entry name" value="CYTOCHROME C PEROXIDASE-RELATED"/>
    <property type="match status" value="1"/>
</dbReference>
<evidence type="ECO:0000256" key="7">
    <source>
        <dbReference type="ARBA" id="ARBA00023004"/>
    </source>
</evidence>
<dbReference type="Gene3D" id="1.10.760.10">
    <property type="entry name" value="Cytochrome c-like domain"/>
    <property type="match status" value="2"/>
</dbReference>
<dbReference type="InterPro" id="IPR009056">
    <property type="entry name" value="Cyt_c-like_dom"/>
</dbReference>
<feature type="binding site" description="covalent" evidence="8">
    <location>
        <position position="64"/>
    </location>
    <ligand>
        <name>heme c</name>
        <dbReference type="ChEBI" id="CHEBI:61717"/>
        <label>1</label>
    </ligand>
</feature>
<evidence type="ECO:0000256" key="2">
    <source>
        <dbReference type="ARBA" id="ARBA00022617"/>
    </source>
</evidence>
<evidence type="ECO:0000256" key="3">
    <source>
        <dbReference type="ARBA" id="ARBA00022723"/>
    </source>
</evidence>
<dbReference type="InterPro" id="IPR051395">
    <property type="entry name" value="Cytochrome_c_Peroxidase/MauG"/>
</dbReference>
<dbReference type="EC" id="1.11.1.5" evidence="11"/>
<name>A0A1S7LIB5_MAGMO</name>
<feature type="binding site" description="axial binding residue" evidence="9">
    <location>
        <position position="68"/>
    </location>
    <ligand>
        <name>heme c</name>
        <dbReference type="ChEBI" id="CHEBI:61717"/>
        <label>1</label>
    </ligand>
    <ligandPart>
        <name>Fe</name>
        <dbReference type="ChEBI" id="CHEBI:18248"/>
    </ligandPart>
</feature>
<feature type="binding site" description="covalent" evidence="8">
    <location>
        <position position="208"/>
    </location>
    <ligand>
        <name>heme c</name>
        <dbReference type="ChEBI" id="CHEBI:61717"/>
        <label>2</label>
    </ligand>
</feature>
<reference evidence="11" key="1">
    <citation type="submission" date="2015-04" db="EMBL/GenBank/DDBJ databases">
        <authorList>
            <person name="Syromyatnikov M.Y."/>
            <person name="Popov V.N."/>
        </authorList>
    </citation>
    <scope>NUCLEOTIDE SEQUENCE</scope>
    <source>
        <strain evidence="11">MO-1</strain>
    </source>
</reference>
<dbReference type="PIRSF" id="PIRSF000294">
    <property type="entry name" value="Cytochrome-c_peroxidase"/>
    <property type="match status" value="1"/>
</dbReference>
<dbReference type="AlphaFoldDB" id="A0A1S7LIB5"/>
<evidence type="ECO:0000256" key="4">
    <source>
        <dbReference type="ARBA" id="ARBA00022729"/>
    </source>
</evidence>
<dbReference type="GO" id="GO:0042597">
    <property type="term" value="C:periplasmic space"/>
    <property type="evidence" value="ECO:0007669"/>
    <property type="project" value="UniProtKB-SubCell"/>
</dbReference>
<dbReference type="GO" id="GO:0046872">
    <property type="term" value="F:metal ion binding"/>
    <property type="evidence" value="ECO:0007669"/>
    <property type="project" value="UniProtKB-KW"/>
</dbReference>
<keyword evidence="5" id="KW-0574">Periplasm</keyword>
<feature type="binding site" description="covalent" evidence="8">
    <location>
        <position position="211"/>
    </location>
    <ligand>
        <name>heme c</name>
        <dbReference type="ChEBI" id="CHEBI:61717"/>
        <label>2</label>
    </ligand>
</feature>
<comment type="subcellular location">
    <subcellularLocation>
        <location evidence="1">Periplasm</location>
    </subcellularLocation>
</comment>
<dbReference type="InterPro" id="IPR036909">
    <property type="entry name" value="Cyt_c-like_dom_sf"/>
</dbReference>
<dbReference type="Pfam" id="PF03150">
    <property type="entry name" value="CCP_MauG"/>
    <property type="match status" value="1"/>
</dbReference>
<dbReference type="InterPro" id="IPR004852">
    <property type="entry name" value="Di-haem_cyt_c_peroxidsae"/>
</dbReference>
<feature type="binding site" description="axial binding residue" evidence="9">
    <location>
        <position position="212"/>
    </location>
    <ligand>
        <name>heme c</name>
        <dbReference type="ChEBI" id="CHEBI:61717"/>
        <label>2</label>
    </ligand>
    <ligandPart>
        <name>Fe</name>
        <dbReference type="ChEBI" id="CHEBI:18248"/>
    </ligandPart>
</feature>
<dbReference type="GO" id="GO:0009055">
    <property type="term" value="F:electron transfer activity"/>
    <property type="evidence" value="ECO:0007669"/>
    <property type="project" value="InterPro"/>
</dbReference>